<dbReference type="Pfam" id="PF16010">
    <property type="entry name" value="CDH-cyt"/>
    <property type="match status" value="1"/>
</dbReference>
<dbReference type="Gene3D" id="2.60.40.1210">
    <property type="entry name" value="Cellobiose dehydrogenase, cytochrome domain"/>
    <property type="match status" value="1"/>
</dbReference>
<dbReference type="InterPro" id="IPR005018">
    <property type="entry name" value="DOMON_domain"/>
</dbReference>
<dbReference type="GeneID" id="85315870"/>
<gene>
    <name evidence="3" type="ORF">QBC33DRAFT_61747</name>
</gene>
<evidence type="ECO:0000313" key="4">
    <source>
        <dbReference type="Proteomes" id="UP001244011"/>
    </source>
</evidence>
<comment type="caution">
    <text evidence="3">The sequence shown here is derived from an EMBL/GenBank/DDBJ whole genome shotgun (WGS) entry which is preliminary data.</text>
</comment>
<dbReference type="PANTHER" id="PTHR47797">
    <property type="entry name" value="DEHYDROGENASE, PUTATIVE (AFU_ORTHOLOGUE AFUA_8G05805)-RELATED"/>
    <property type="match status" value="1"/>
</dbReference>
<name>A0AAJ0C0Z1_9PEZI</name>
<organism evidence="3 4">
    <name type="scientific">Phialemonium atrogriseum</name>
    <dbReference type="NCBI Taxonomy" id="1093897"/>
    <lineage>
        <taxon>Eukaryota</taxon>
        <taxon>Fungi</taxon>
        <taxon>Dikarya</taxon>
        <taxon>Ascomycota</taxon>
        <taxon>Pezizomycotina</taxon>
        <taxon>Sordariomycetes</taxon>
        <taxon>Sordariomycetidae</taxon>
        <taxon>Cephalothecales</taxon>
        <taxon>Cephalothecaceae</taxon>
        <taxon>Phialemonium</taxon>
    </lineage>
</organism>
<evidence type="ECO:0000256" key="1">
    <source>
        <dbReference type="SAM" id="MobiDB-lite"/>
    </source>
</evidence>
<feature type="domain" description="DOMON" evidence="2">
    <location>
        <begin position="77"/>
        <end position="171"/>
    </location>
</feature>
<evidence type="ECO:0000313" key="3">
    <source>
        <dbReference type="EMBL" id="KAK1767896.1"/>
    </source>
</evidence>
<proteinExistence type="predicted"/>
<dbReference type="EMBL" id="MU839007">
    <property type="protein sequence ID" value="KAK1767896.1"/>
    <property type="molecule type" value="Genomic_DNA"/>
</dbReference>
<dbReference type="PANTHER" id="PTHR47797:SF5">
    <property type="entry name" value="CELLOBIOSE DEHYDROGENASE CYTOCHROME DOMAIN-CONTAINING PROTEIN"/>
    <property type="match status" value="1"/>
</dbReference>
<dbReference type="Proteomes" id="UP001244011">
    <property type="component" value="Unassembled WGS sequence"/>
</dbReference>
<dbReference type="RefSeq" id="XP_060284109.1">
    <property type="nucleotide sequence ID" value="XM_060432683.1"/>
</dbReference>
<evidence type="ECO:0000259" key="2">
    <source>
        <dbReference type="SMART" id="SM00664"/>
    </source>
</evidence>
<feature type="compositionally biased region" description="Low complexity" evidence="1">
    <location>
        <begin position="214"/>
        <end position="254"/>
    </location>
</feature>
<feature type="region of interest" description="Disordered" evidence="1">
    <location>
        <begin position="211"/>
        <end position="254"/>
    </location>
</feature>
<dbReference type="AlphaFoldDB" id="A0AAJ0C0Z1"/>
<dbReference type="SUPFAM" id="SSF49344">
    <property type="entry name" value="CBD9-like"/>
    <property type="match status" value="1"/>
</dbReference>
<dbReference type="SMART" id="SM00664">
    <property type="entry name" value="DoH"/>
    <property type="match status" value="1"/>
</dbReference>
<keyword evidence="4" id="KW-1185">Reference proteome</keyword>
<dbReference type="CDD" id="cd09630">
    <property type="entry name" value="CDH_like_cytochrome"/>
    <property type="match status" value="1"/>
</dbReference>
<protein>
    <submittedName>
        <fullName evidence="3">CBD9-like protein</fullName>
    </submittedName>
</protein>
<dbReference type="InterPro" id="IPR015920">
    <property type="entry name" value="Cellobiose_DH-like_cyt"/>
</dbReference>
<sequence length="254" mass="27103">MRWSRGAARAAALVGLTRRQVPPADSTVVVDAETGFTFGQFITDNGIEYRIALPDPIPANTPYDVVLQVAAPHEIGWAGISWGGSMTYSPLTVAWPNDKDVTVSSRYAFGYYVPPPFDGATYTLLPKGTHVNDTHWQYTVKCSGCTTWGDEDTGYTTLDATQQNALAFAYSVTPPEDPASNISSFSIHDSIGHWYHDFGNIGNAEFDELVSKNSEGGSTGTTPPSTPTTTATTTGTASTTVTPTPTGVEESCES</sequence>
<accession>A0AAJ0C0Z1</accession>
<reference evidence="3" key="1">
    <citation type="submission" date="2023-06" db="EMBL/GenBank/DDBJ databases">
        <title>Genome-scale phylogeny and comparative genomics of the fungal order Sordariales.</title>
        <authorList>
            <consortium name="Lawrence Berkeley National Laboratory"/>
            <person name="Hensen N."/>
            <person name="Bonometti L."/>
            <person name="Westerberg I."/>
            <person name="Brannstrom I.O."/>
            <person name="Guillou S."/>
            <person name="Cros-Aarteil S."/>
            <person name="Calhoun S."/>
            <person name="Haridas S."/>
            <person name="Kuo A."/>
            <person name="Mondo S."/>
            <person name="Pangilinan J."/>
            <person name="Riley R."/>
            <person name="Labutti K."/>
            <person name="Andreopoulos B."/>
            <person name="Lipzen A."/>
            <person name="Chen C."/>
            <person name="Yanf M."/>
            <person name="Daum C."/>
            <person name="Ng V."/>
            <person name="Clum A."/>
            <person name="Steindorff A."/>
            <person name="Ohm R."/>
            <person name="Martin F."/>
            <person name="Silar P."/>
            <person name="Natvig D."/>
            <person name="Lalanne C."/>
            <person name="Gautier V."/>
            <person name="Ament-Velasquez S.L."/>
            <person name="Kruys A."/>
            <person name="Hutchinson M.I."/>
            <person name="Powell A.J."/>
            <person name="Barry K."/>
            <person name="Miller A.N."/>
            <person name="Grigoriev I.V."/>
            <person name="Debuchy R."/>
            <person name="Gladieux P."/>
            <person name="Thoren M.H."/>
            <person name="Johannesson H."/>
        </authorList>
    </citation>
    <scope>NUCLEOTIDE SEQUENCE</scope>
    <source>
        <strain evidence="3">8032-3</strain>
    </source>
</reference>